<dbReference type="InterPro" id="IPR017853">
    <property type="entry name" value="GH"/>
</dbReference>
<evidence type="ECO:0000256" key="3">
    <source>
        <dbReference type="ARBA" id="ARBA00012662"/>
    </source>
</evidence>
<evidence type="ECO:0000256" key="1">
    <source>
        <dbReference type="ARBA" id="ARBA00004071"/>
    </source>
</evidence>
<dbReference type="PATRIC" id="fig|1684.5.peg.153"/>
<dbReference type="RefSeq" id="WP_082069305.1">
    <property type="nucleotide sequence ID" value="NZ_KQ033885.1"/>
</dbReference>
<dbReference type="InterPro" id="IPR000933">
    <property type="entry name" value="Glyco_hydro_29"/>
</dbReference>
<dbReference type="GO" id="GO:0005764">
    <property type="term" value="C:lysosome"/>
    <property type="evidence" value="ECO:0007669"/>
    <property type="project" value="TreeGrafter"/>
</dbReference>
<organism evidence="8 9">
    <name type="scientific">Bifidobacterium mellis</name>
    <dbReference type="NCBI Taxonomy" id="1293823"/>
    <lineage>
        <taxon>Bacteria</taxon>
        <taxon>Bacillati</taxon>
        <taxon>Actinomycetota</taxon>
        <taxon>Actinomycetes</taxon>
        <taxon>Bifidobacteriales</taxon>
        <taxon>Bifidobacteriaceae</taxon>
        <taxon>Bifidobacterium</taxon>
    </lineage>
</organism>
<evidence type="ECO:0000259" key="7">
    <source>
        <dbReference type="Pfam" id="PF01120"/>
    </source>
</evidence>
<name>A0A0F4L060_9BIFI</name>
<dbReference type="PRINTS" id="PR00741">
    <property type="entry name" value="GLHYDRLASE29"/>
</dbReference>
<comment type="function">
    <text evidence="1">Alpha-L-fucosidase is responsible for hydrolyzing the alpha-1,6-linked fucose joined to the reducing-end N-acetylglucosamine of the carbohydrate moieties of glycoproteins.</text>
</comment>
<dbReference type="GO" id="GO:0004560">
    <property type="term" value="F:alpha-L-fucosidase activity"/>
    <property type="evidence" value="ECO:0007669"/>
    <property type="project" value="InterPro"/>
</dbReference>
<evidence type="ECO:0000256" key="2">
    <source>
        <dbReference type="ARBA" id="ARBA00007951"/>
    </source>
</evidence>
<comment type="similarity">
    <text evidence="2">Belongs to the glycosyl hydrolase 29 family.</text>
</comment>
<dbReference type="Pfam" id="PF01120">
    <property type="entry name" value="Alpha_L_fucos"/>
    <property type="match status" value="1"/>
</dbReference>
<keyword evidence="6" id="KW-0326">Glycosidase</keyword>
<evidence type="ECO:0000313" key="9">
    <source>
        <dbReference type="Proteomes" id="UP000033567"/>
    </source>
</evidence>
<keyword evidence="9" id="KW-1185">Reference proteome</keyword>
<dbReference type="PANTHER" id="PTHR10030:SF37">
    <property type="entry name" value="ALPHA-L-FUCOSIDASE-RELATED"/>
    <property type="match status" value="1"/>
</dbReference>
<reference evidence="8 9" key="1">
    <citation type="submission" date="2014-12" db="EMBL/GenBank/DDBJ databases">
        <title>Comparative genomics of the lactic acid bacteria isolated from the honey bee gut.</title>
        <authorList>
            <person name="Ellegaard K.M."/>
            <person name="Tamarit D."/>
            <person name="Javelind E."/>
            <person name="Olofsson T."/>
            <person name="Andersson S.G."/>
            <person name="Vasquez A."/>
        </authorList>
    </citation>
    <scope>NUCLEOTIDE SEQUENCE [LARGE SCALE GENOMIC DNA]</scope>
    <source>
        <strain evidence="8 9">Bin7</strain>
    </source>
</reference>
<dbReference type="Gene3D" id="3.20.20.80">
    <property type="entry name" value="Glycosidases"/>
    <property type="match status" value="1"/>
</dbReference>
<keyword evidence="5" id="KW-0378">Hydrolase</keyword>
<dbReference type="InterPro" id="IPR013780">
    <property type="entry name" value="Glyco_hydro_b"/>
</dbReference>
<dbReference type="PANTHER" id="PTHR10030">
    <property type="entry name" value="ALPHA-L-FUCOSIDASE"/>
    <property type="match status" value="1"/>
</dbReference>
<dbReference type="EC" id="3.2.1.51" evidence="3"/>
<accession>A0A0F4L060</accession>
<evidence type="ECO:0000256" key="6">
    <source>
        <dbReference type="ARBA" id="ARBA00023295"/>
    </source>
</evidence>
<comment type="caution">
    <text evidence="8">The sequence shown here is derived from an EMBL/GenBank/DDBJ whole genome shotgun (WGS) entry which is preliminary data.</text>
</comment>
<dbReference type="InterPro" id="IPR057739">
    <property type="entry name" value="Glyco_hydro_29_N"/>
</dbReference>
<evidence type="ECO:0000256" key="4">
    <source>
        <dbReference type="ARBA" id="ARBA00022729"/>
    </source>
</evidence>
<feature type="domain" description="Glycoside hydrolase family 29 N-terminal" evidence="7">
    <location>
        <begin position="26"/>
        <end position="385"/>
    </location>
</feature>
<sequence>MTKSEQEPRPLREDVVGADDLSRVDAEISRGAFKADWASLCAMELPTWFADAKFGIFTHWGLYSVPAYRNEWYSRNMYIKGYPEFDHHVKTYGPQKEFGYKDFIPMLKAERFDPDQWLDLFRRAGARYYMPVAEHHDGFQMYRSDLSEWNAFDKGPHRDLIGELRRATLDQGLHFALSDHRAEHWWFMGHGQEFDSDVHQPMKRGDFYWPAMPEPDNQDLFSKPYPTKEYLDDWLLRVCEVIDAYRPELLYFDWWVQHEAFKPYLQRLAAYYYDRSVEWGIPTAICYKMDGMAWGSGIVDVERGGFANPTPFVWQTDTAIARNSWCHTTTLDHKSVAEILAALLDAVSKNGNLMLNVGPCADGSIDPEEEEMLESIGRWMDVNGEGIYGSRPWWAAQEGPTHPAAGSFADQTEAVFTPEDFRFTSALGAIYAYQLKPSTDGRALIKAFAPRGKEGSVFQGIVRQVSQLGAGPVSYELTDQGLAVQGLKDPVGTTATGLPLGIRIDVE</sequence>
<dbReference type="GO" id="GO:0006004">
    <property type="term" value="P:fucose metabolic process"/>
    <property type="evidence" value="ECO:0007669"/>
    <property type="project" value="InterPro"/>
</dbReference>
<protein>
    <recommendedName>
        <fullName evidence="3">alpha-L-fucosidase</fullName>
        <ecNumber evidence="3">3.2.1.51</ecNumber>
    </recommendedName>
</protein>
<proteinExistence type="inferred from homology"/>
<dbReference type="AlphaFoldDB" id="A0A0F4L060"/>
<dbReference type="EMBL" id="JWMF01000003">
    <property type="protein sequence ID" value="KJY52065.1"/>
    <property type="molecule type" value="Genomic_DNA"/>
</dbReference>
<evidence type="ECO:0000256" key="5">
    <source>
        <dbReference type="ARBA" id="ARBA00022801"/>
    </source>
</evidence>
<gene>
    <name evidence="8" type="ORF">JF70_01450</name>
</gene>
<dbReference type="SMART" id="SM00812">
    <property type="entry name" value="Alpha_L_fucos"/>
    <property type="match status" value="1"/>
</dbReference>
<dbReference type="SUPFAM" id="SSF51445">
    <property type="entry name" value="(Trans)glycosidases"/>
    <property type="match status" value="1"/>
</dbReference>
<dbReference type="Proteomes" id="UP000033567">
    <property type="component" value="Unassembled WGS sequence"/>
</dbReference>
<evidence type="ECO:0000313" key="8">
    <source>
        <dbReference type="EMBL" id="KJY52065.1"/>
    </source>
</evidence>
<dbReference type="InterPro" id="IPR016286">
    <property type="entry name" value="FUC_metazoa-typ"/>
</dbReference>
<dbReference type="Gene3D" id="2.60.40.1180">
    <property type="entry name" value="Golgi alpha-mannosidase II"/>
    <property type="match status" value="1"/>
</dbReference>
<keyword evidence="4" id="KW-0732">Signal</keyword>
<dbReference type="GO" id="GO:0016139">
    <property type="term" value="P:glycoside catabolic process"/>
    <property type="evidence" value="ECO:0007669"/>
    <property type="project" value="TreeGrafter"/>
</dbReference>